<evidence type="ECO:0000313" key="4">
    <source>
        <dbReference type="EMBL" id="BBG30988.1"/>
    </source>
</evidence>
<evidence type="ECO:0000256" key="1">
    <source>
        <dbReference type="PROSITE-ProRule" id="PRU00339"/>
    </source>
</evidence>
<feature type="domain" description="PgaA membrane beta barrel" evidence="3">
    <location>
        <begin position="517"/>
        <end position="813"/>
    </location>
</feature>
<dbReference type="SUPFAM" id="SSF48452">
    <property type="entry name" value="TPR-like"/>
    <property type="match status" value="2"/>
</dbReference>
<dbReference type="InterPro" id="IPR023870">
    <property type="entry name" value="PGA_export_porin_PgaA"/>
</dbReference>
<proteinExistence type="predicted"/>
<dbReference type="Gene3D" id="1.25.40.10">
    <property type="entry name" value="Tetratricopeptide repeat domain"/>
    <property type="match status" value="2"/>
</dbReference>
<dbReference type="GO" id="GO:1901515">
    <property type="term" value="F:poly-beta-1,6-N-acetyl-D-glucosamine transmembrane transporter activity"/>
    <property type="evidence" value="ECO:0007669"/>
    <property type="project" value="InterPro"/>
</dbReference>
<dbReference type="NCBIfam" id="TIGR03939">
    <property type="entry name" value="PGA_TPR_OMP"/>
    <property type="match status" value="1"/>
</dbReference>
<dbReference type="Pfam" id="PF21197">
    <property type="entry name" value="PgaA_barrel"/>
    <property type="match status" value="1"/>
</dbReference>
<organism evidence="4 5">
    <name type="scientific">Zymobacter palmae</name>
    <dbReference type="NCBI Taxonomy" id="33074"/>
    <lineage>
        <taxon>Bacteria</taxon>
        <taxon>Pseudomonadati</taxon>
        <taxon>Pseudomonadota</taxon>
        <taxon>Gammaproteobacteria</taxon>
        <taxon>Oceanospirillales</taxon>
        <taxon>Halomonadaceae</taxon>
        <taxon>Zymobacter group</taxon>
        <taxon>Zymobacter</taxon>
    </lineage>
</organism>
<dbReference type="OrthoDB" id="5405060at2"/>
<dbReference type="EMBL" id="AP018933">
    <property type="protein sequence ID" value="BBG30988.1"/>
    <property type="molecule type" value="Genomic_DNA"/>
</dbReference>
<reference evidence="4 5" key="1">
    <citation type="submission" date="2018-09" db="EMBL/GenBank/DDBJ databases">
        <title>Zymobacter palmae IAM14233 (=T109) whole genome analysis.</title>
        <authorList>
            <person name="Yanase H."/>
        </authorList>
    </citation>
    <scope>NUCLEOTIDE SEQUENCE [LARGE SCALE GENOMIC DNA]</scope>
    <source>
        <strain evidence="4 5">IAM14233</strain>
    </source>
</reference>
<evidence type="ECO:0000259" key="3">
    <source>
        <dbReference type="Pfam" id="PF21197"/>
    </source>
</evidence>
<evidence type="ECO:0000256" key="2">
    <source>
        <dbReference type="SAM" id="SignalP"/>
    </source>
</evidence>
<dbReference type="STRING" id="1123510.GCA_000620025_01282"/>
<dbReference type="AlphaFoldDB" id="A0A348HH86"/>
<accession>A0A348HH86</accession>
<keyword evidence="1" id="KW-0802">TPR repeat</keyword>
<sequence length="813" mass="92533">MAMNKTFLLALSLLASAPAVAAVDTQYDDLVRLARTGDTAPVLDYLKRHQTDQSVQQREDNIVIASWAGRDQETVAAYRRYPHPEQLSAEVLGSVARAYRNLKQYAEAAALYRNAQHQVPNDPQWVMGEMLVLADDGKGGQAVALGKPWVDRLSGEDQAQMRTVMAYALLSEGARYEALHQMERAFVTEYPGDFQGELRERYGQVLTRGEMPMAALSIDAGLTPLQRLQKQSDEMALRVRVAVMDSRRESERLQATDEALARYASLLKQCAATPGAEAIARQMRIDRLGLYDGRGMPQQVVREYDALKAQGGEVPPYARVWVARSLLKLRQPARAERLMASAVKETEADQPQPWMAGRILHAQTLTLCHRIDDAAREIERIMPLEGRYRWVINYPQTEIDSTWLTLQLNHASLLNDKAQNEPALAVFEDLCRYNLGSTETCVPLADMYRNNGWPRRSEQRLKMVEGVSPRALELEESQAYTALALREWHQADVLTDDVAQRYPEDYDVGRLVRANQVAHMAELRLTASPDRSSGSTTVRGSHSLGMEGTLFSPRFLDHWRLFAGSGYSSSRFDEEKGHGRWQRAGVEYSGRDLLVSADTRYQNYGVGHEQGYRFTLDHDLSDIWHWGTLVARRSTEAPLRGRIAGVHADQYQAYGRWTPDDEHAWELAYTHWDFSDRNRHQQVALSGEHRLWAVTDLRLDGLLDVEGRLARYSTDAQSYYSPKHDVAVMPSLRLTHRLYAFYENQWQQTFELGVGHYWEARYGSSPMLMARYGQQLQMNDVLALGATVGWERQSYDGRAENDLQLSFDMNYRF</sequence>
<dbReference type="InterPro" id="IPR011990">
    <property type="entry name" value="TPR-like_helical_dom_sf"/>
</dbReference>
<dbReference type="InterPro" id="IPR019734">
    <property type="entry name" value="TPR_rpt"/>
</dbReference>
<evidence type="ECO:0000313" key="5">
    <source>
        <dbReference type="Proteomes" id="UP000267342"/>
    </source>
</evidence>
<dbReference type="Proteomes" id="UP000267342">
    <property type="component" value="Chromosome"/>
</dbReference>
<name>A0A348HH86_9GAMM</name>
<keyword evidence="2" id="KW-0732">Signal</keyword>
<feature type="signal peptide" evidence="2">
    <location>
        <begin position="1"/>
        <end position="21"/>
    </location>
</feature>
<protein>
    <submittedName>
        <fullName evidence="4">Haemin storage system, HmsH protein</fullName>
    </submittedName>
</protein>
<feature type="chain" id="PRO_5016963805" evidence="2">
    <location>
        <begin position="22"/>
        <end position="813"/>
    </location>
</feature>
<feature type="repeat" description="TPR" evidence="1">
    <location>
        <begin position="89"/>
        <end position="122"/>
    </location>
</feature>
<dbReference type="KEGG" id="zpl:ZBT109_2256"/>
<dbReference type="InterPro" id="IPR049003">
    <property type="entry name" value="PgaA_barrel"/>
</dbReference>
<dbReference type="PROSITE" id="PS50005">
    <property type="entry name" value="TPR"/>
    <property type="match status" value="1"/>
</dbReference>
<gene>
    <name evidence="4" type="ORF">ZBT109_2256</name>
</gene>
<keyword evidence="5" id="KW-1185">Reference proteome</keyword>